<evidence type="ECO:0000313" key="2">
    <source>
        <dbReference type="Proteomes" id="UP000002035"/>
    </source>
</evidence>
<organism evidence="1 2">
    <name type="scientific">Arthroderma otae (strain ATCC MYA-4605 / CBS 113480)</name>
    <name type="common">Microsporum canis</name>
    <dbReference type="NCBI Taxonomy" id="554155"/>
    <lineage>
        <taxon>Eukaryota</taxon>
        <taxon>Fungi</taxon>
        <taxon>Dikarya</taxon>
        <taxon>Ascomycota</taxon>
        <taxon>Pezizomycotina</taxon>
        <taxon>Eurotiomycetes</taxon>
        <taxon>Eurotiomycetidae</taxon>
        <taxon>Onygenales</taxon>
        <taxon>Arthrodermataceae</taxon>
        <taxon>Microsporum</taxon>
    </lineage>
</organism>
<dbReference type="AlphaFoldDB" id="C5FVM4"/>
<dbReference type="GeneID" id="9222203"/>
<gene>
    <name evidence="1" type="ORF">MCYG_06777</name>
</gene>
<keyword evidence="2" id="KW-1185">Reference proteome</keyword>
<protein>
    <submittedName>
        <fullName evidence="1">Uncharacterized protein</fullName>
    </submittedName>
</protein>
<dbReference type="VEuPathDB" id="FungiDB:MCYG_06777"/>
<dbReference type="EMBL" id="DS995706">
    <property type="protein sequence ID" value="EEQ33958.1"/>
    <property type="molecule type" value="Genomic_DNA"/>
</dbReference>
<dbReference type="Proteomes" id="UP000002035">
    <property type="component" value="Unassembled WGS sequence"/>
</dbReference>
<proteinExistence type="predicted"/>
<accession>C5FVM4</accession>
<dbReference type="HOGENOM" id="CLU_1959071_0_0_1"/>
<sequence length="128" mass="14496">MAEFSGGVDETTARAKSGKTLAEYAADGFFFYTDRVSTLSAECKYMHDRLSKINILTVPYFIHALHFTLVSRQGTHQQAQETTRQLTGLERQKAIEPTIKARKRNDLTEAAQKQIHLYTQAECLKIEA</sequence>
<evidence type="ECO:0000313" key="1">
    <source>
        <dbReference type="EMBL" id="EEQ33958.1"/>
    </source>
</evidence>
<dbReference type="RefSeq" id="XP_002844813.1">
    <property type="nucleotide sequence ID" value="XM_002844767.1"/>
</dbReference>
<reference evidence="2" key="1">
    <citation type="journal article" date="2012" name="MBio">
        <title>Comparative genome analysis of Trichophyton rubrum and related dermatophytes reveals candidate genes involved in infection.</title>
        <authorList>
            <person name="Martinez D.A."/>
            <person name="Oliver B.G."/>
            <person name="Graeser Y."/>
            <person name="Goldberg J.M."/>
            <person name="Li W."/>
            <person name="Martinez-Rossi N.M."/>
            <person name="Monod M."/>
            <person name="Shelest E."/>
            <person name="Barton R.C."/>
            <person name="Birch E."/>
            <person name="Brakhage A.A."/>
            <person name="Chen Z."/>
            <person name="Gurr S.J."/>
            <person name="Heiman D."/>
            <person name="Heitman J."/>
            <person name="Kosti I."/>
            <person name="Rossi A."/>
            <person name="Saif S."/>
            <person name="Samalova M."/>
            <person name="Saunders C.W."/>
            <person name="Shea T."/>
            <person name="Summerbell R.C."/>
            <person name="Xu J."/>
            <person name="Young S."/>
            <person name="Zeng Q."/>
            <person name="Birren B.W."/>
            <person name="Cuomo C.A."/>
            <person name="White T.C."/>
        </authorList>
    </citation>
    <scope>NUCLEOTIDE SEQUENCE [LARGE SCALE GENOMIC DNA]</scope>
    <source>
        <strain evidence="2">ATCC MYA-4605 / CBS 113480</strain>
    </source>
</reference>
<name>C5FVM4_ARTOC</name>